<dbReference type="EMBL" id="LGSR01000020">
    <property type="protein sequence ID" value="KOS19713.1"/>
    <property type="molecule type" value="Genomic_DNA"/>
</dbReference>
<organism evidence="1 2">
    <name type="scientific">Escovopsis weberi</name>
    <dbReference type="NCBI Taxonomy" id="150374"/>
    <lineage>
        <taxon>Eukaryota</taxon>
        <taxon>Fungi</taxon>
        <taxon>Dikarya</taxon>
        <taxon>Ascomycota</taxon>
        <taxon>Pezizomycotina</taxon>
        <taxon>Sordariomycetes</taxon>
        <taxon>Hypocreomycetidae</taxon>
        <taxon>Hypocreales</taxon>
        <taxon>Hypocreaceae</taxon>
        <taxon>Escovopsis</taxon>
    </lineage>
</organism>
<dbReference type="STRING" id="150374.A0A0M9VUA8"/>
<dbReference type="Pfam" id="PF12298">
    <property type="entry name" value="Bot1p"/>
    <property type="match status" value="1"/>
</dbReference>
<dbReference type="Proteomes" id="UP000053831">
    <property type="component" value="Unassembled WGS sequence"/>
</dbReference>
<comment type="caution">
    <text evidence="1">The sequence shown here is derived from an EMBL/GenBank/DDBJ whole genome shotgun (WGS) entry which is preliminary data.</text>
</comment>
<accession>A0A0M9VUA8</accession>
<sequence length="318" mass="34917">MLPPAVAPAAAAAAALRGPGARRAFSTTPPAEKMSRARQLMFAWLKGREGAELAAAPSSAGARGPRYLAGGFADQPFPLNPLFRSQPVLDDAARELVWARVVQKGESLKGVSAEFGIDVRRVAAVVRLKEVEKQWVAQGKKLALPYASAVMKMLPTTSLADGRPNPPHEPVNEVHVHKLTMQQLFVPVGESRRFTRADAAAAFHRAMLPADARSPQPQLIAMERALRAGASRAEGAARFRADTQREEDAVARRIERLRIAEERRTTRVQSDRCEFRFKEINADHVGRDGRSRRGTGWRYGAPLEDRKRGMVKIPTSVP</sequence>
<evidence type="ECO:0000313" key="2">
    <source>
        <dbReference type="Proteomes" id="UP000053831"/>
    </source>
</evidence>
<keyword evidence="2" id="KW-1185">Reference proteome</keyword>
<dbReference type="GO" id="GO:0003735">
    <property type="term" value="F:structural constituent of ribosome"/>
    <property type="evidence" value="ECO:0007669"/>
    <property type="project" value="TreeGrafter"/>
</dbReference>
<gene>
    <name evidence="1" type="ORF">ESCO_000080</name>
</gene>
<dbReference type="PANTHER" id="PTHR28158:SF1">
    <property type="entry name" value="SMALL RIBOSOMAL SUBUNIT PROTEIN MS45"/>
    <property type="match status" value="1"/>
</dbReference>
<keyword evidence="1" id="KW-0687">Ribonucleoprotein</keyword>
<dbReference type="GO" id="GO:0005763">
    <property type="term" value="C:mitochondrial small ribosomal subunit"/>
    <property type="evidence" value="ECO:0007669"/>
    <property type="project" value="TreeGrafter"/>
</dbReference>
<dbReference type="GO" id="GO:0032543">
    <property type="term" value="P:mitochondrial translation"/>
    <property type="evidence" value="ECO:0007669"/>
    <property type="project" value="TreeGrafter"/>
</dbReference>
<proteinExistence type="predicted"/>
<dbReference type="PANTHER" id="PTHR28158">
    <property type="entry name" value="37S RIBOSOMAL PROTEIN S35, MITOCHONDRIAL"/>
    <property type="match status" value="1"/>
</dbReference>
<dbReference type="InterPro" id="IPR021036">
    <property type="entry name" value="Ribosomal_mS45"/>
</dbReference>
<evidence type="ECO:0000313" key="1">
    <source>
        <dbReference type="EMBL" id="KOS19713.1"/>
    </source>
</evidence>
<reference evidence="1 2" key="1">
    <citation type="submission" date="2015-07" db="EMBL/GenBank/DDBJ databases">
        <title>The genome of the fungus Escovopsis weberi, a specialized disease agent of ant agriculture.</title>
        <authorList>
            <person name="de Man T.J."/>
            <person name="Stajich J.E."/>
            <person name="Kubicek C.P."/>
            <person name="Chenthamara K."/>
            <person name="Atanasova L."/>
            <person name="Druzhinina I.S."/>
            <person name="Birnbaum S."/>
            <person name="Barribeau S.M."/>
            <person name="Teiling C."/>
            <person name="Suen G."/>
            <person name="Currie C."/>
            <person name="Gerardo N.M."/>
        </authorList>
    </citation>
    <scope>NUCLEOTIDE SEQUENCE [LARGE SCALE GENOMIC DNA]</scope>
</reference>
<name>A0A0M9VUA8_ESCWE</name>
<dbReference type="AlphaFoldDB" id="A0A0M9VUA8"/>
<keyword evidence="1" id="KW-0689">Ribosomal protein</keyword>
<dbReference type="OrthoDB" id="10052321at2759"/>
<protein>
    <submittedName>
        <fullName evidence="1">37S ribosomal protein S35</fullName>
    </submittedName>
</protein>